<protein>
    <recommendedName>
        <fullName evidence="2">protein-glutamate O-methyltransferase</fullName>
        <ecNumber evidence="2">2.1.1.80</ecNumber>
    </recommendedName>
</protein>
<evidence type="ECO:0000256" key="1">
    <source>
        <dbReference type="ARBA" id="ARBA00001541"/>
    </source>
</evidence>
<dbReference type="InterPro" id="IPR035965">
    <property type="entry name" value="PAS-like_dom_sf"/>
</dbReference>
<evidence type="ECO:0000313" key="9">
    <source>
        <dbReference type="EMBL" id="NYI87048.1"/>
    </source>
</evidence>
<dbReference type="EMBL" id="JACCFK010000001">
    <property type="protein sequence ID" value="NYI87048.1"/>
    <property type="molecule type" value="Genomic_DNA"/>
</dbReference>
<dbReference type="AlphaFoldDB" id="A0A853AWL4"/>
<reference evidence="9 10" key="1">
    <citation type="submission" date="2020-07" db="EMBL/GenBank/DDBJ databases">
        <title>Sequencing the genomes of 1000 actinobacteria strains.</title>
        <authorList>
            <person name="Klenk H.-P."/>
        </authorList>
    </citation>
    <scope>NUCLEOTIDE SEQUENCE [LARGE SCALE GENOMIC DNA]</scope>
    <source>
        <strain evidence="9 10">DSM 104006</strain>
    </source>
</reference>
<keyword evidence="10" id="KW-1185">Reference proteome</keyword>
<dbReference type="GO" id="GO:0032259">
    <property type="term" value="P:methylation"/>
    <property type="evidence" value="ECO:0007669"/>
    <property type="project" value="UniProtKB-KW"/>
</dbReference>
<dbReference type="InterPro" id="IPR050903">
    <property type="entry name" value="Bact_Chemotaxis_MeTrfase"/>
</dbReference>
<dbReference type="Gene3D" id="1.10.155.10">
    <property type="entry name" value="Chemotaxis receptor methyltransferase CheR, N-terminal domain"/>
    <property type="match status" value="1"/>
</dbReference>
<dbReference type="SMART" id="SM00091">
    <property type="entry name" value="PAS"/>
    <property type="match status" value="2"/>
</dbReference>
<dbReference type="SMART" id="SM00138">
    <property type="entry name" value="MeTrc"/>
    <property type="match status" value="1"/>
</dbReference>
<dbReference type="NCBIfam" id="TIGR00229">
    <property type="entry name" value="sensory_box"/>
    <property type="match status" value="2"/>
</dbReference>
<dbReference type="Pfam" id="PF08448">
    <property type="entry name" value="PAS_4"/>
    <property type="match status" value="1"/>
</dbReference>
<comment type="caution">
    <text evidence="9">The sequence shown here is derived from an EMBL/GenBank/DDBJ whole genome shotgun (WGS) entry which is preliminary data.</text>
</comment>
<dbReference type="Pfam" id="PF13596">
    <property type="entry name" value="PAS_10"/>
    <property type="match status" value="1"/>
</dbReference>
<dbReference type="SUPFAM" id="SSF47757">
    <property type="entry name" value="Chemotaxis receptor methyltransferase CheR, N-terminal domain"/>
    <property type="match status" value="1"/>
</dbReference>
<dbReference type="InterPro" id="IPR000014">
    <property type="entry name" value="PAS"/>
</dbReference>
<feature type="domain" description="CheR-type methyltransferase" evidence="8">
    <location>
        <begin position="1"/>
        <end position="273"/>
    </location>
</feature>
<evidence type="ECO:0000313" key="10">
    <source>
        <dbReference type="Proteomes" id="UP000549616"/>
    </source>
</evidence>
<dbReference type="Gene3D" id="3.40.50.150">
    <property type="entry name" value="Vaccinia Virus protein VP39"/>
    <property type="match status" value="1"/>
</dbReference>
<evidence type="ECO:0000256" key="5">
    <source>
        <dbReference type="ARBA" id="ARBA00022691"/>
    </source>
</evidence>
<evidence type="ECO:0000256" key="2">
    <source>
        <dbReference type="ARBA" id="ARBA00012534"/>
    </source>
</evidence>
<dbReference type="InterPro" id="IPR000780">
    <property type="entry name" value="CheR_MeTrfase"/>
</dbReference>
<dbReference type="Pfam" id="PF03705">
    <property type="entry name" value="CheR_N"/>
    <property type="match status" value="1"/>
</dbReference>
<proteinExistence type="predicted"/>
<evidence type="ECO:0000259" key="7">
    <source>
        <dbReference type="PROSITE" id="PS50112"/>
    </source>
</evidence>
<gene>
    <name evidence="9" type="ORF">HNR02_000371</name>
</gene>
<dbReference type="EC" id="2.1.1.80" evidence="2"/>
<dbReference type="Proteomes" id="UP000549616">
    <property type="component" value="Unassembled WGS sequence"/>
</dbReference>
<dbReference type="InterPro" id="IPR029063">
    <property type="entry name" value="SAM-dependent_MTases_sf"/>
</dbReference>
<dbReference type="CDD" id="cd00130">
    <property type="entry name" value="PAS"/>
    <property type="match status" value="2"/>
</dbReference>
<keyword evidence="5" id="KW-0949">S-adenosyl-L-methionine</keyword>
<comment type="catalytic activity">
    <reaction evidence="1">
        <text>L-glutamyl-[protein] + S-adenosyl-L-methionine = [protein]-L-glutamate 5-O-methyl ester + S-adenosyl-L-homocysteine</text>
        <dbReference type="Rhea" id="RHEA:24452"/>
        <dbReference type="Rhea" id="RHEA-COMP:10208"/>
        <dbReference type="Rhea" id="RHEA-COMP:10311"/>
        <dbReference type="ChEBI" id="CHEBI:29973"/>
        <dbReference type="ChEBI" id="CHEBI:57856"/>
        <dbReference type="ChEBI" id="CHEBI:59789"/>
        <dbReference type="ChEBI" id="CHEBI:82795"/>
        <dbReference type="EC" id="2.1.1.80"/>
    </reaction>
</comment>
<dbReference type="RefSeq" id="WP_179771497.1">
    <property type="nucleotide sequence ID" value="NZ_JACCFK010000001.1"/>
</dbReference>
<evidence type="ECO:0000256" key="6">
    <source>
        <dbReference type="SAM" id="Coils"/>
    </source>
</evidence>
<dbReference type="Pfam" id="PF01739">
    <property type="entry name" value="CheR"/>
    <property type="match status" value="1"/>
</dbReference>
<dbReference type="PROSITE" id="PS50112">
    <property type="entry name" value="PAS"/>
    <property type="match status" value="1"/>
</dbReference>
<dbReference type="Gene3D" id="3.30.450.20">
    <property type="entry name" value="PAS domain"/>
    <property type="match status" value="2"/>
</dbReference>
<dbReference type="Gene3D" id="1.20.1480.30">
    <property type="entry name" value="Designed four-helix bundle protein"/>
    <property type="match status" value="1"/>
</dbReference>
<keyword evidence="6" id="KW-0175">Coiled coil</keyword>
<dbReference type="PROSITE" id="PS50123">
    <property type="entry name" value="CHER"/>
    <property type="match status" value="1"/>
</dbReference>
<feature type="domain" description="PAS" evidence="7">
    <location>
        <begin position="502"/>
        <end position="550"/>
    </location>
</feature>
<dbReference type="SUPFAM" id="SSF53335">
    <property type="entry name" value="S-adenosyl-L-methionine-dependent methyltransferases"/>
    <property type="match status" value="1"/>
</dbReference>
<evidence type="ECO:0000259" key="8">
    <source>
        <dbReference type="PROSITE" id="PS50123"/>
    </source>
</evidence>
<evidence type="ECO:0000256" key="3">
    <source>
        <dbReference type="ARBA" id="ARBA00022603"/>
    </source>
</evidence>
<dbReference type="GO" id="GO:0008983">
    <property type="term" value="F:protein-glutamate O-methyltransferase activity"/>
    <property type="evidence" value="ECO:0007669"/>
    <property type="project" value="UniProtKB-EC"/>
</dbReference>
<dbReference type="InterPro" id="IPR036804">
    <property type="entry name" value="CheR_N_sf"/>
</dbReference>
<dbReference type="PRINTS" id="PR00996">
    <property type="entry name" value="CHERMTFRASE"/>
</dbReference>
<sequence length="624" mass="70373">MDEQIESATDEGFEAILEYLKETRGFDFTGYKRSSLMRRVNRRMHTVGCASFVDYLDFLQVNGDEFGALFNTILINVTNFFRDADAWDFLQSEIIPMVLAERGPDDPVRVWSAGCASGEEAYSLAIALAEAMGIEQFRHRVKIYATDVDEEALAQARQAVYSSRDIEGLPADYVSRYFEHQAGRYSFHKELRRSVIFGRNDLVQDAPISRIDLLVCRNTLMYFNADAQTSILRKLHFALVPRGVLFMGKAEMLLSHSRIFDPVNLRFRIFRKLGANPVAVNSPFNHSLPADRQTVLDRLDELRSLTFAANPVAQIVVTSDDAVALINEQAGQMFNLSERDVGRLLRDLEISYRPVELRSYIDQVRGDRRAVRAKGVEWQRGPGDLLALELHFSPLIVQSGDLVGVSVVFHDVTTTHRLVAELANANRARENAYEELQSTTEELETTNEELQSTIEELETTNEELQSTNEELETTNEELQSTNDELQTINNTLRDRTTELDDLNEFLESILTSLQAGVVVVDQQMRVVAWNAGAEDLWGLRRNEVEGEHLLNLDIGLPVADLRPMVRPALADPAYFERITMDAVNRRGRAVVLRVACGALRNRRGDSTGAILVMEAQDGVVDLIP</sequence>
<dbReference type="InterPro" id="IPR022641">
    <property type="entry name" value="CheR_N"/>
</dbReference>
<keyword evidence="4 9" id="KW-0808">Transferase</keyword>
<keyword evidence="3 9" id="KW-0489">Methyltransferase</keyword>
<dbReference type="PANTHER" id="PTHR24422:SF10">
    <property type="entry name" value="CHEMOTAXIS PROTEIN METHYLTRANSFERASE 2"/>
    <property type="match status" value="1"/>
</dbReference>
<name>A0A853AWL4_9PSEU</name>
<dbReference type="GO" id="GO:0016787">
    <property type="term" value="F:hydrolase activity"/>
    <property type="evidence" value="ECO:0007669"/>
    <property type="project" value="UniProtKB-KW"/>
</dbReference>
<dbReference type="InterPro" id="IPR013656">
    <property type="entry name" value="PAS_4"/>
</dbReference>
<dbReference type="CDD" id="cd02440">
    <property type="entry name" value="AdoMet_MTases"/>
    <property type="match status" value="1"/>
</dbReference>
<accession>A0A853AWL4</accession>
<organism evidence="9 10">
    <name type="scientific">Amycolatopsis endophytica</name>
    <dbReference type="NCBI Taxonomy" id="860233"/>
    <lineage>
        <taxon>Bacteria</taxon>
        <taxon>Bacillati</taxon>
        <taxon>Actinomycetota</taxon>
        <taxon>Actinomycetes</taxon>
        <taxon>Pseudonocardiales</taxon>
        <taxon>Pseudonocardiaceae</taxon>
        <taxon>Amycolatopsis</taxon>
    </lineage>
</organism>
<keyword evidence="9" id="KW-0378">Hydrolase</keyword>
<dbReference type="PANTHER" id="PTHR24422">
    <property type="entry name" value="CHEMOTAXIS PROTEIN METHYLTRANSFERASE"/>
    <property type="match status" value="1"/>
</dbReference>
<feature type="coiled-coil region" evidence="6">
    <location>
        <begin position="419"/>
        <end position="495"/>
    </location>
</feature>
<evidence type="ECO:0000256" key="4">
    <source>
        <dbReference type="ARBA" id="ARBA00022679"/>
    </source>
</evidence>
<dbReference type="InterPro" id="IPR022642">
    <property type="entry name" value="CheR_C"/>
</dbReference>
<dbReference type="SUPFAM" id="SSF55785">
    <property type="entry name" value="PYP-like sensor domain (PAS domain)"/>
    <property type="match status" value="2"/>
</dbReference>